<evidence type="ECO:0000313" key="2">
    <source>
        <dbReference type="EnsemblMetazoa" id="G34167.1:cds"/>
    </source>
</evidence>
<feature type="transmembrane region" description="Helical" evidence="1">
    <location>
        <begin position="6"/>
        <end position="25"/>
    </location>
</feature>
<evidence type="ECO:0000313" key="3">
    <source>
        <dbReference type="Proteomes" id="UP000005408"/>
    </source>
</evidence>
<name>A0A8W8MLI8_MAGGI</name>
<keyword evidence="1" id="KW-1133">Transmembrane helix</keyword>
<keyword evidence="1" id="KW-0812">Transmembrane</keyword>
<evidence type="ECO:0000256" key="1">
    <source>
        <dbReference type="SAM" id="Phobius"/>
    </source>
</evidence>
<dbReference type="EnsemblMetazoa" id="G34167.1">
    <property type="protein sequence ID" value="G34167.1:cds"/>
    <property type="gene ID" value="G34167"/>
</dbReference>
<dbReference type="Proteomes" id="UP000005408">
    <property type="component" value="Unassembled WGS sequence"/>
</dbReference>
<keyword evidence="1" id="KW-0472">Membrane</keyword>
<organism evidence="2 3">
    <name type="scientific">Magallana gigas</name>
    <name type="common">Pacific oyster</name>
    <name type="synonym">Crassostrea gigas</name>
    <dbReference type="NCBI Taxonomy" id="29159"/>
    <lineage>
        <taxon>Eukaryota</taxon>
        <taxon>Metazoa</taxon>
        <taxon>Spiralia</taxon>
        <taxon>Lophotrochozoa</taxon>
        <taxon>Mollusca</taxon>
        <taxon>Bivalvia</taxon>
        <taxon>Autobranchia</taxon>
        <taxon>Pteriomorphia</taxon>
        <taxon>Ostreida</taxon>
        <taxon>Ostreoidea</taxon>
        <taxon>Ostreidae</taxon>
        <taxon>Magallana</taxon>
    </lineage>
</organism>
<accession>A0A8W8MLI8</accession>
<keyword evidence="3" id="KW-1185">Reference proteome</keyword>
<dbReference type="Gene3D" id="2.170.300.10">
    <property type="entry name" value="Tie2 ligand-binding domain superfamily"/>
    <property type="match status" value="1"/>
</dbReference>
<protein>
    <submittedName>
        <fullName evidence="2">Uncharacterized protein</fullName>
    </submittedName>
</protein>
<proteinExistence type="predicted"/>
<dbReference type="AlphaFoldDB" id="A0A8W8MLI8"/>
<reference evidence="2" key="1">
    <citation type="submission" date="2022-08" db="UniProtKB">
        <authorList>
            <consortium name="EnsemblMetazoa"/>
        </authorList>
    </citation>
    <scope>IDENTIFICATION</scope>
    <source>
        <strain evidence="2">05x7-T-G4-1.051#20</strain>
    </source>
</reference>
<sequence>MIKLILLINIILVLNSTLLYIGFAAKGRCDRELYFNGCCPNTQWDSERDMCVDCPSGYYWINCSKPCHYPYYGSKCGQNCSCEEKNCDHMSGCKSGNSIQRKDCWPPDLEFWNWQNLLIAKWLLE</sequence>